<dbReference type="InterPro" id="IPR009057">
    <property type="entry name" value="Homeodomain-like_sf"/>
</dbReference>
<evidence type="ECO:0000259" key="4">
    <source>
        <dbReference type="PROSITE" id="PS01124"/>
    </source>
</evidence>
<evidence type="ECO:0000313" key="6">
    <source>
        <dbReference type="Proteomes" id="UP000566071"/>
    </source>
</evidence>
<protein>
    <submittedName>
        <fullName evidence="5">Helix-turn-helix transcriptional regulator</fullName>
    </submittedName>
</protein>
<dbReference type="PANTHER" id="PTHR43280">
    <property type="entry name" value="ARAC-FAMILY TRANSCRIPTIONAL REGULATOR"/>
    <property type="match status" value="1"/>
</dbReference>
<dbReference type="RefSeq" id="WP_175269537.1">
    <property type="nucleotide sequence ID" value="NZ_JABFCR010000022.1"/>
</dbReference>
<dbReference type="Proteomes" id="UP000566071">
    <property type="component" value="Unassembled WGS sequence"/>
</dbReference>
<dbReference type="Pfam" id="PF12833">
    <property type="entry name" value="HTH_18"/>
    <property type="match status" value="1"/>
</dbReference>
<feature type="domain" description="HTH araC/xylS-type" evidence="4">
    <location>
        <begin position="83"/>
        <end position="181"/>
    </location>
</feature>
<evidence type="ECO:0000313" key="5">
    <source>
        <dbReference type="EMBL" id="NNU33851.1"/>
    </source>
</evidence>
<dbReference type="Gene3D" id="1.10.10.60">
    <property type="entry name" value="Homeodomain-like"/>
    <property type="match status" value="1"/>
</dbReference>
<organism evidence="5 6">
    <name type="scientific">Mucilaginibacter humi</name>
    <dbReference type="NCBI Taxonomy" id="2732510"/>
    <lineage>
        <taxon>Bacteria</taxon>
        <taxon>Pseudomonadati</taxon>
        <taxon>Bacteroidota</taxon>
        <taxon>Sphingobacteriia</taxon>
        <taxon>Sphingobacteriales</taxon>
        <taxon>Sphingobacteriaceae</taxon>
        <taxon>Mucilaginibacter</taxon>
    </lineage>
</organism>
<dbReference type="SMART" id="SM00342">
    <property type="entry name" value="HTH_ARAC"/>
    <property type="match status" value="1"/>
</dbReference>
<dbReference type="EMBL" id="JABFCR010000022">
    <property type="protein sequence ID" value="NNU33851.1"/>
    <property type="molecule type" value="Genomic_DNA"/>
</dbReference>
<keyword evidence="6" id="KW-1185">Reference proteome</keyword>
<keyword evidence="1" id="KW-0805">Transcription regulation</keyword>
<evidence type="ECO:0000256" key="2">
    <source>
        <dbReference type="ARBA" id="ARBA00023125"/>
    </source>
</evidence>
<keyword evidence="2" id="KW-0238">DNA-binding</keyword>
<name>A0ABX1W0V3_9SPHI</name>
<comment type="caution">
    <text evidence="5">The sequence shown here is derived from an EMBL/GenBank/DDBJ whole genome shotgun (WGS) entry which is preliminary data.</text>
</comment>
<evidence type="ECO:0000256" key="3">
    <source>
        <dbReference type="ARBA" id="ARBA00023163"/>
    </source>
</evidence>
<reference evidence="5 6" key="1">
    <citation type="submission" date="2020-05" db="EMBL/GenBank/DDBJ databases">
        <authorList>
            <person name="Khan S.A."/>
            <person name="Jeon C.O."/>
            <person name="Chun B.H."/>
        </authorList>
    </citation>
    <scope>NUCLEOTIDE SEQUENCE [LARGE SCALE GENOMIC DNA]</scope>
    <source>
        <strain evidence="5 6">S1162</strain>
    </source>
</reference>
<proteinExistence type="predicted"/>
<accession>A0ABX1W0V3</accession>
<dbReference type="InterPro" id="IPR018060">
    <property type="entry name" value="HTH_AraC"/>
</dbReference>
<gene>
    <name evidence="5" type="ORF">HK413_06285</name>
</gene>
<keyword evidence="3" id="KW-0804">Transcription</keyword>
<sequence>MPAPSYHVNFELTDQFFSAYNINPASIAQALQQHPDVRCLMLNVFRELQHPDSNAIISLQQLLLNIVSDTSRLLLPGIPARVKTIKEILNDRWNETITLEELSVIAGVHPVTISKYFPDYFSCTLGEYRRKLKINRAIEKMNQSFYTGAQLAYASGFADESHFIRVLKKMTGLSPRYFKGEAQLR</sequence>
<dbReference type="PROSITE" id="PS01124">
    <property type="entry name" value="HTH_ARAC_FAMILY_2"/>
    <property type="match status" value="1"/>
</dbReference>
<dbReference type="PANTHER" id="PTHR43280:SF27">
    <property type="entry name" value="TRANSCRIPTIONAL REGULATOR MTLR"/>
    <property type="match status" value="1"/>
</dbReference>
<evidence type="ECO:0000256" key="1">
    <source>
        <dbReference type="ARBA" id="ARBA00023015"/>
    </source>
</evidence>
<dbReference type="SUPFAM" id="SSF46689">
    <property type="entry name" value="Homeodomain-like"/>
    <property type="match status" value="2"/>
</dbReference>